<accession>A0A1M6ZY65</accession>
<proteinExistence type="predicted"/>
<dbReference type="PANTHER" id="PTHR43344:SF2">
    <property type="entry name" value="PHOSPHOSERINE PHOSPHATASE"/>
    <property type="match status" value="1"/>
</dbReference>
<dbReference type="PANTHER" id="PTHR43344">
    <property type="entry name" value="PHOSPHOSERINE PHOSPHATASE"/>
    <property type="match status" value="1"/>
</dbReference>
<reference evidence="11 12" key="1">
    <citation type="submission" date="2016-11" db="EMBL/GenBank/DDBJ databases">
        <authorList>
            <person name="Varghese N."/>
            <person name="Submissions S."/>
        </authorList>
    </citation>
    <scope>NUCLEOTIDE SEQUENCE [LARGE SCALE GENOMIC DNA]</scope>
    <source>
        <strain evidence="11 12">DSM 28249</strain>
    </source>
</reference>
<comment type="pathway">
    <text evidence="2">Amino-acid biosynthesis; L-serine biosynthesis; L-serine from 3-phospho-D-glycerate: step 3/3.</text>
</comment>
<organism evidence="11 12">
    <name type="scientific">Roseovarius litoreus</name>
    <dbReference type="NCBI Taxonomy" id="1155722"/>
    <lineage>
        <taxon>Bacteria</taxon>
        <taxon>Pseudomonadati</taxon>
        <taxon>Pseudomonadota</taxon>
        <taxon>Alphaproteobacteria</taxon>
        <taxon>Rhodobacterales</taxon>
        <taxon>Roseobacteraceae</taxon>
        <taxon>Roseovarius</taxon>
    </lineage>
</organism>
<evidence type="ECO:0000256" key="6">
    <source>
        <dbReference type="ARBA" id="ARBA00022801"/>
    </source>
</evidence>
<dbReference type="InterPro" id="IPR050582">
    <property type="entry name" value="HAD-like_SerB"/>
</dbReference>
<dbReference type="Gene3D" id="1.10.150.210">
    <property type="entry name" value="Phosphoserine phosphatase, domain 2"/>
    <property type="match status" value="1"/>
</dbReference>
<keyword evidence="7" id="KW-0460">Magnesium</keyword>
<evidence type="ECO:0000256" key="2">
    <source>
        <dbReference type="ARBA" id="ARBA00005135"/>
    </source>
</evidence>
<dbReference type="Gene3D" id="3.40.50.1000">
    <property type="entry name" value="HAD superfamily/HAD-like"/>
    <property type="match status" value="1"/>
</dbReference>
<dbReference type="SUPFAM" id="SSF56784">
    <property type="entry name" value="HAD-like"/>
    <property type="match status" value="1"/>
</dbReference>
<dbReference type="RefSeq" id="WP_149777823.1">
    <property type="nucleotide sequence ID" value="NZ_FRCB01000001.1"/>
</dbReference>
<evidence type="ECO:0000256" key="8">
    <source>
        <dbReference type="ARBA" id="ARBA00023299"/>
    </source>
</evidence>
<comment type="catalytic activity">
    <reaction evidence="9">
        <text>O-phospho-L-serine + H2O = L-serine + phosphate</text>
        <dbReference type="Rhea" id="RHEA:21208"/>
        <dbReference type="ChEBI" id="CHEBI:15377"/>
        <dbReference type="ChEBI" id="CHEBI:33384"/>
        <dbReference type="ChEBI" id="CHEBI:43474"/>
        <dbReference type="ChEBI" id="CHEBI:57524"/>
        <dbReference type="EC" id="3.1.3.3"/>
    </reaction>
</comment>
<dbReference type="GO" id="GO:0006564">
    <property type="term" value="P:L-serine biosynthetic process"/>
    <property type="evidence" value="ECO:0007669"/>
    <property type="project" value="UniProtKB-KW"/>
</dbReference>
<dbReference type="Proteomes" id="UP000322545">
    <property type="component" value="Unassembled WGS sequence"/>
</dbReference>
<keyword evidence="8" id="KW-0718">Serine biosynthesis</keyword>
<dbReference type="AlphaFoldDB" id="A0A1M6ZY65"/>
<dbReference type="GO" id="GO:0005737">
    <property type="term" value="C:cytoplasm"/>
    <property type="evidence" value="ECO:0007669"/>
    <property type="project" value="TreeGrafter"/>
</dbReference>
<evidence type="ECO:0000256" key="4">
    <source>
        <dbReference type="ARBA" id="ARBA00022605"/>
    </source>
</evidence>
<evidence type="ECO:0000256" key="3">
    <source>
        <dbReference type="ARBA" id="ARBA00012640"/>
    </source>
</evidence>
<dbReference type="InterPro" id="IPR036412">
    <property type="entry name" value="HAD-like_sf"/>
</dbReference>
<sequence>MTSQSLPKDTAFCFDLDGTITQTELLPLIAAEIGLERDMAALTKAAMEGRTAFEPSFRHRCQLLSEIPPDTIRRVISDAPLDPHILGFIHENREDCFILTGNLDIWIAPIIERCGCRAYASEGMYTHGTLELTTILNKAATLRRIAETFDYRRIIAIGDGANDADMLSEATIAIAFGGVHPPAASAIHAADHVVYDGKALCSLLKSL</sequence>
<evidence type="ECO:0000313" key="12">
    <source>
        <dbReference type="Proteomes" id="UP000322545"/>
    </source>
</evidence>
<dbReference type="EC" id="3.1.3.3" evidence="3"/>
<dbReference type="GO" id="GO:0036424">
    <property type="term" value="F:L-phosphoserine phosphatase activity"/>
    <property type="evidence" value="ECO:0007669"/>
    <property type="project" value="TreeGrafter"/>
</dbReference>
<comment type="catalytic activity">
    <reaction evidence="10">
        <text>O-phospho-D-serine + H2O = D-serine + phosphate</text>
        <dbReference type="Rhea" id="RHEA:24873"/>
        <dbReference type="ChEBI" id="CHEBI:15377"/>
        <dbReference type="ChEBI" id="CHEBI:35247"/>
        <dbReference type="ChEBI" id="CHEBI:43474"/>
        <dbReference type="ChEBI" id="CHEBI:58680"/>
        <dbReference type="EC" id="3.1.3.3"/>
    </reaction>
</comment>
<evidence type="ECO:0000256" key="9">
    <source>
        <dbReference type="ARBA" id="ARBA00048138"/>
    </source>
</evidence>
<dbReference type="NCBIfam" id="TIGR01488">
    <property type="entry name" value="HAD-SF-IB"/>
    <property type="match status" value="1"/>
</dbReference>
<gene>
    <name evidence="11" type="ORF">SAMN05443432_101226</name>
</gene>
<keyword evidence="5" id="KW-0479">Metal-binding</keyword>
<evidence type="ECO:0000313" key="11">
    <source>
        <dbReference type="EMBL" id="SHL35356.1"/>
    </source>
</evidence>
<evidence type="ECO:0000256" key="7">
    <source>
        <dbReference type="ARBA" id="ARBA00022842"/>
    </source>
</evidence>
<evidence type="ECO:0000256" key="1">
    <source>
        <dbReference type="ARBA" id="ARBA00001946"/>
    </source>
</evidence>
<evidence type="ECO:0000256" key="10">
    <source>
        <dbReference type="ARBA" id="ARBA00048523"/>
    </source>
</evidence>
<comment type="cofactor">
    <cofactor evidence="1">
        <name>Mg(2+)</name>
        <dbReference type="ChEBI" id="CHEBI:18420"/>
    </cofactor>
</comment>
<keyword evidence="6" id="KW-0378">Hydrolase</keyword>
<dbReference type="Pfam" id="PF12710">
    <property type="entry name" value="HAD"/>
    <property type="match status" value="1"/>
</dbReference>
<name>A0A1M6ZY65_9RHOB</name>
<keyword evidence="12" id="KW-1185">Reference proteome</keyword>
<protein>
    <recommendedName>
        <fullName evidence="3">phosphoserine phosphatase</fullName>
        <ecNumber evidence="3">3.1.3.3</ecNumber>
    </recommendedName>
</protein>
<keyword evidence="4" id="KW-0028">Amino-acid biosynthesis</keyword>
<dbReference type="EMBL" id="FRCB01000001">
    <property type="protein sequence ID" value="SHL35356.1"/>
    <property type="molecule type" value="Genomic_DNA"/>
</dbReference>
<dbReference type="InterPro" id="IPR023214">
    <property type="entry name" value="HAD_sf"/>
</dbReference>
<dbReference type="GO" id="GO:0000287">
    <property type="term" value="F:magnesium ion binding"/>
    <property type="evidence" value="ECO:0007669"/>
    <property type="project" value="TreeGrafter"/>
</dbReference>
<evidence type="ECO:0000256" key="5">
    <source>
        <dbReference type="ARBA" id="ARBA00022723"/>
    </source>
</evidence>